<gene>
    <name evidence="2" type="ORF">GGD45_000499</name>
</gene>
<keyword evidence="3" id="KW-1185">Reference proteome</keyword>
<evidence type="ECO:0000313" key="3">
    <source>
        <dbReference type="Proteomes" id="UP000526625"/>
    </source>
</evidence>
<feature type="region of interest" description="Disordered" evidence="1">
    <location>
        <begin position="117"/>
        <end position="145"/>
    </location>
</feature>
<dbReference type="Proteomes" id="UP000526625">
    <property type="component" value="Unassembled WGS sequence"/>
</dbReference>
<evidence type="ECO:0008006" key="4">
    <source>
        <dbReference type="Google" id="ProtNLM"/>
    </source>
</evidence>
<proteinExistence type="predicted"/>
<name>A0ABR6QT76_RHITR</name>
<organism evidence="2 3">
    <name type="scientific">Rhizobium tropici</name>
    <dbReference type="NCBI Taxonomy" id="398"/>
    <lineage>
        <taxon>Bacteria</taxon>
        <taxon>Pseudomonadati</taxon>
        <taxon>Pseudomonadota</taxon>
        <taxon>Alphaproteobacteria</taxon>
        <taxon>Hyphomicrobiales</taxon>
        <taxon>Rhizobiaceae</taxon>
        <taxon>Rhizobium/Agrobacterium group</taxon>
        <taxon>Rhizobium</taxon>
    </lineage>
</organism>
<comment type="caution">
    <text evidence="2">The sequence shown here is derived from an EMBL/GenBank/DDBJ whole genome shotgun (WGS) entry which is preliminary data.</text>
</comment>
<evidence type="ECO:0000256" key="1">
    <source>
        <dbReference type="SAM" id="MobiDB-lite"/>
    </source>
</evidence>
<reference evidence="2 3" key="1">
    <citation type="submission" date="2020-08" db="EMBL/GenBank/DDBJ databases">
        <title>Genomic Encyclopedia of Type Strains, Phase IV (KMG-V): Genome sequencing to study the core and pangenomes of soil and plant-associated prokaryotes.</title>
        <authorList>
            <person name="Whitman W."/>
        </authorList>
    </citation>
    <scope>NUCLEOTIDE SEQUENCE [LARGE SCALE GENOMIC DNA]</scope>
    <source>
        <strain evidence="2 3">SEMIA 4059</strain>
    </source>
</reference>
<protein>
    <recommendedName>
        <fullName evidence="4">DUF2946 domain-containing protein</fullName>
    </recommendedName>
</protein>
<dbReference type="RefSeq" id="WP_244441439.1">
    <property type="nucleotide sequence ID" value="NZ_JACHBF010000001.1"/>
</dbReference>
<dbReference type="EMBL" id="JACHBF010000001">
    <property type="protein sequence ID" value="MBB6490115.1"/>
    <property type="molecule type" value="Genomic_DNA"/>
</dbReference>
<evidence type="ECO:0000313" key="2">
    <source>
        <dbReference type="EMBL" id="MBB6490115.1"/>
    </source>
</evidence>
<sequence>MSFAVEFALAFAAAAARFPFMRLLAILSMVIAWLLYGAMPVLASCPICDSVAAMPAASSMSMHETMADMPGMASHGDMAQHQEKKPQNPCAGGMAHMASCAACLALTSTLMAEEGKQAFSYPAPEPGQRLADSRPQPTAPPPRLA</sequence>
<accession>A0ABR6QT76</accession>